<dbReference type="OrthoDB" id="6156669at2759"/>
<reference evidence="3" key="1">
    <citation type="submission" date="2025-08" db="UniProtKB">
        <authorList>
            <consortium name="RefSeq"/>
        </authorList>
    </citation>
    <scope>IDENTIFICATION</scope>
    <source>
        <tissue evidence="3">Gonads</tissue>
    </source>
</reference>
<dbReference type="Proteomes" id="UP000504635">
    <property type="component" value="Unplaced"/>
</dbReference>
<proteinExistence type="predicted"/>
<dbReference type="InParanoid" id="A0A6J2X7V4"/>
<dbReference type="GeneID" id="115875894"/>
<dbReference type="RefSeq" id="XP_030747318.1">
    <property type="nucleotide sequence ID" value="XM_030891458.1"/>
</dbReference>
<evidence type="ECO:0000313" key="2">
    <source>
        <dbReference type="Proteomes" id="UP000504635"/>
    </source>
</evidence>
<gene>
    <name evidence="3" type="primary">LOC115875894</name>
</gene>
<name>A0A6J2X7V4_SITOR</name>
<sequence>MPASGSPMSSTDTVYPEPLSRLHRRVVPKKRKGGSFRYRTQPVTFSEIQEVDEDNVTEESLAATNLATSSQELHILNQRFERFRRSSDLFFDKTEENNNSDSSLSNSSIITPCISVSKSLGKISPSRTSL</sequence>
<feature type="compositionally biased region" description="Basic residues" evidence="1">
    <location>
        <begin position="21"/>
        <end position="34"/>
    </location>
</feature>
<dbReference type="KEGG" id="soy:115875894"/>
<evidence type="ECO:0000313" key="3">
    <source>
        <dbReference type="RefSeq" id="XP_030747318.1"/>
    </source>
</evidence>
<evidence type="ECO:0000256" key="1">
    <source>
        <dbReference type="SAM" id="MobiDB-lite"/>
    </source>
</evidence>
<feature type="compositionally biased region" description="Polar residues" evidence="1">
    <location>
        <begin position="1"/>
        <end position="13"/>
    </location>
</feature>
<keyword evidence="2" id="KW-1185">Reference proteome</keyword>
<organism evidence="2 3">
    <name type="scientific">Sitophilus oryzae</name>
    <name type="common">Rice weevil</name>
    <name type="synonym">Curculio oryzae</name>
    <dbReference type="NCBI Taxonomy" id="7048"/>
    <lineage>
        <taxon>Eukaryota</taxon>
        <taxon>Metazoa</taxon>
        <taxon>Ecdysozoa</taxon>
        <taxon>Arthropoda</taxon>
        <taxon>Hexapoda</taxon>
        <taxon>Insecta</taxon>
        <taxon>Pterygota</taxon>
        <taxon>Neoptera</taxon>
        <taxon>Endopterygota</taxon>
        <taxon>Coleoptera</taxon>
        <taxon>Polyphaga</taxon>
        <taxon>Cucujiformia</taxon>
        <taxon>Curculionidae</taxon>
        <taxon>Dryophthorinae</taxon>
        <taxon>Sitophilus</taxon>
    </lineage>
</organism>
<accession>A0A6J2X7V4</accession>
<protein>
    <submittedName>
        <fullName evidence="3">Uncharacterized protein LOC115875894 isoform X1</fullName>
    </submittedName>
</protein>
<feature type="region of interest" description="Disordered" evidence="1">
    <location>
        <begin position="1"/>
        <end position="35"/>
    </location>
</feature>
<dbReference type="AlphaFoldDB" id="A0A6J2X7V4"/>